<feature type="region of interest" description="Disordered" evidence="1">
    <location>
        <begin position="19"/>
        <end position="40"/>
    </location>
</feature>
<feature type="region of interest" description="Disordered" evidence="1">
    <location>
        <begin position="65"/>
        <end position="102"/>
    </location>
</feature>
<dbReference type="EMBL" id="BLJN01000009">
    <property type="protein sequence ID" value="GFE84579.1"/>
    <property type="molecule type" value="Genomic_DNA"/>
</dbReference>
<protein>
    <submittedName>
        <fullName evidence="2">Uncharacterized protein</fullName>
    </submittedName>
</protein>
<evidence type="ECO:0000313" key="3">
    <source>
        <dbReference type="Proteomes" id="UP000445000"/>
    </source>
</evidence>
<feature type="compositionally biased region" description="Polar residues" evidence="1">
    <location>
        <begin position="73"/>
        <end position="91"/>
    </location>
</feature>
<name>A0A829YN46_9GAMM</name>
<sequence length="102" mass="11541">MRQEFQFELTHRLAADRIDDTASKGDGCRHRRSFGSGRNGLGDRRLGWRWGGRYNWTWALHGRVRDCGGAHDPTTQQSQANHQPENQQDGATTIHGESPNEA</sequence>
<evidence type="ECO:0000256" key="1">
    <source>
        <dbReference type="SAM" id="MobiDB-lite"/>
    </source>
</evidence>
<dbReference type="AlphaFoldDB" id="A0A829YN46"/>
<keyword evidence="3" id="KW-1185">Reference proteome</keyword>
<proteinExistence type="predicted"/>
<organism evidence="2 3">
    <name type="scientific">Steroidobacter agaridevorans</name>
    <dbReference type="NCBI Taxonomy" id="2695856"/>
    <lineage>
        <taxon>Bacteria</taxon>
        <taxon>Pseudomonadati</taxon>
        <taxon>Pseudomonadota</taxon>
        <taxon>Gammaproteobacteria</taxon>
        <taxon>Steroidobacterales</taxon>
        <taxon>Steroidobacteraceae</taxon>
        <taxon>Steroidobacter</taxon>
    </lineage>
</organism>
<accession>A0A829YN46</accession>
<reference evidence="3" key="1">
    <citation type="submission" date="2020-01" db="EMBL/GenBank/DDBJ databases">
        <title>'Steroidobacter agaridevorans' sp. nov., agar-degrading bacteria isolated from rhizosphere soils.</title>
        <authorList>
            <person name="Ikenaga M."/>
            <person name="Kataoka M."/>
            <person name="Murouchi A."/>
            <person name="Katsuragi S."/>
            <person name="Sakai M."/>
        </authorList>
    </citation>
    <scope>NUCLEOTIDE SEQUENCE [LARGE SCALE GENOMIC DNA]</scope>
    <source>
        <strain evidence="3">YU21-B</strain>
    </source>
</reference>
<evidence type="ECO:0000313" key="2">
    <source>
        <dbReference type="EMBL" id="GFE84579.1"/>
    </source>
</evidence>
<feature type="compositionally biased region" description="Basic and acidic residues" evidence="1">
    <location>
        <begin position="19"/>
        <end position="28"/>
    </location>
</feature>
<gene>
    <name evidence="2" type="ORF">GCM10011487_65790</name>
</gene>
<comment type="caution">
    <text evidence="2">The sequence shown here is derived from an EMBL/GenBank/DDBJ whole genome shotgun (WGS) entry which is preliminary data.</text>
</comment>
<dbReference type="Proteomes" id="UP000445000">
    <property type="component" value="Unassembled WGS sequence"/>
</dbReference>